<comment type="catalytic activity">
    <reaction evidence="7">
        <text>L-lysyl-[lipoyl-carrier protein] + (R)-lipoate + ATP = N(6)-[(R)-lipoyl]-L-lysyl-[lipoyl-carrier protein] + AMP + diphosphate + H(+)</text>
        <dbReference type="Rhea" id="RHEA:49288"/>
        <dbReference type="Rhea" id="RHEA-COMP:10500"/>
        <dbReference type="Rhea" id="RHEA-COMP:10502"/>
        <dbReference type="ChEBI" id="CHEBI:15378"/>
        <dbReference type="ChEBI" id="CHEBI:29969"/>
        <dbReference type="ChEBI" id="CHEBI:30616"/>
        <dbReference type="ChEBI" id="CHEBI:33019"/>
        <dbReference type="ChEBI" id="CHEBI:83088"/>
        <dbReference type="ChEBI" id="CHEBI:83099"/>
        <dbReference type="ChEBI" id="CHEBI:456215"/>
        <dbReference type="EC" id="6.3.1.20"/>
    </reaction>
</comment>
<dbReference type="InterPro" id="IPR004562">
    <property type="entry name" value="LipoylTrfase_LipoateP_Ligase"/>
</dbReference>
<dbReference type="GO" id="GO:0009249">
    <property type="term" value="P:protein lipoylation"/>
    <property type="evidence" value="ECO:0007669"/>
    <property type="project" value="InterPro"/>
</dbReference>
<dbReference type="GO" id="GO:0005524">
    <property type="term" value="F:ATP binding"/>
    <property type="evidence" value="ECO:0007669"/>
    <property type="project" value="UniProtKB-KW"/>
</dbReference>
<dbReference type="UniPathway" id="UPA00537">
    <property type="reaction ID" value="UER00594"/>
</dbReference>
<dbReference type="EC" id="6.3.1.20" evidence="3"/>
<evidence type="ECO:0000259" key="8">
    <source>
        <dbReference type="PROSITE" id="PS51733"/>
    </source>
</evidence>
<proteinExistence type="predicted"/>
<evidence type="ECO:0000313" key="10">
    <source>
        <dbReference type="Proteomes" id="UP000094714"/>
    </source>
</evidence>
<dbReference type="NCBIfam" id="TIGR00545">
    <property type="entry name" value="lipoyltrans"/>
    <property type="match status" value="1"/>
</dbReference>
<comment type="pathway">
    <text evidence="1">Protein modification; protein lipoylation via exogenous pathway; protein N(6)-(lipoyl)lysine from lipoate: step 2/2.</text>
</comment>
<dbReference type="PANTHER" id="PTHR12561">
    <property type="entry name" value="LIPOATE-PROTEIN LIGASE"/>
    <property type="match status" value="1"/>
</dbReference>
<evidence type="ECO:0000256" key="5">
    <source>
        <dbReference type="ARBA" id="ARBA00022741"/>
    </source>
</evidence>
<evidence type="ECO:0000256" key="7">
    <source>
        <dbReference type="ARBA" id="ARBA00048037"/>
    </source>
</evidence>
<gene>
    <name evidence="9" type="ORF">LACFE_CDS1705</name>
</gene>
<evidence type="ECO:0000256" key="3">
    <source>
        <dbReference type="ARBA" id="ARBA00012367"/>
    </source>
</evidence>
<organism evidence="9 10">
    <name type="scientific">Limosilactobacillus fermentum</name>
    <name type="common">Lactobacillus fermentum</name>
    <dbReference type="NCBI Taxonomy" id="1613"/>
    <lineage>
        <taxon>Bacteria</taxon>
        <taxon>Bacillati</taxon>
        <taxon>Bacillota</taxon>
        <taxon>Bacilli</taxon>
        <taxon>Lactobacillales</taxon>
        <taxon>Lactobacillaceae</taxon>
        <taxon>Limosilactobacillus</taxon>
    </lineage>
</organism>
<keyword evidence="6" id="KW-0067">ATP-binding</keyword>
<dbReference type="EMBL" id="CP017151">
    <property type="protein sequence ID" value="AOR75148.1"/>
    <property type="molecule type" value="Genomic_DNA"/>
</dbReference>
<evidence type="ECO:0000256" key="6">
    <source>
        <dbReference type="ARBA" id="ARBA00022840"/>
    </source>
</evidence>
<feature type="domain" description="BPL/LPL catalytic" evidence="8">
    <location>
        <begin position="55"/>
        <end position="230"/>
    </location>
</feature>
<dbReference type="GO" id="GO:0017118">
    <property type="term" value="F:lipoyltransferase activity"/>
    <property type="evidence" value="ECO:0007669"/>
    <property type="project" value="TreeGrafter"/>
</dbReference>
<reference evidence="9 10" key="1">
    <citation type="submission" date="2016-09" db="EMBL/GenBank/DDBJ databases">
        <title>Genome Sequence of the Lactobacillus fermentum strain NCC2970 (CNCM I-5068).</title>
        <authorList>
            <person name="Barretto C."/>
            <person name="Ngom-Bru C."/>
            <person name="Genevaz A."/>
            <person name="Fournier C."/>
            <person name="Moine D."/>
            <person name="Kassam M."/>
            <person name="Iltis A."/>
            <person name="Sagory-Zalkind P."/>
            <person name="Faucherand G."/>
            <person name="Descombes P."/>
            <person name="Duboux S."/>
        </authorList>
    </citation>
    <scope>NUCLEOTIDE SEQUENCE [LARGE SCALE GENOMIC DNA]</scope>
    <source>
        <strain evidence="9 10">NCC2970</strain>
    </source>
</reference>
<dbReference type="InterPro" id="IPR004143">
    <property type="entry name" value="BPL_LPL_catalytic"/>
</dbReference>
<dbReference type="GO" id="GO:0016979">
    <property type="term" value="F:lipoate-protein ligase activity"/>
    <property type="evidence" value="ECO:0007669"/>
    <property type="project" value="UniProtKB-EC"/>
</dbReference>
<dbReference type="Proteomes" id="UP000094714">
    <property type="component" value="Chromosome"/>
</dbReference>
<dbReference type="PATRIC" id="fig|1613.112.peg.1790"/>
<dbReference type="Pfam" id="PF10437">
    <property type="entry name" value="Lip_prot_lig_C"/>
    <property type="match status" value="1"/>
</dbReference>
<dbReference type="Pfam" id="PF21948">
    <property type="entry name" value="LplA-B_cat"/>
    <property type="match status" value="1"/>
</dbReference>
<evidence type="ECO:0000256" key="2">
    <source>
        <dbReference type="ARBA" id="ARBA00005124"/>
    </source>
</evidence>
<keyword evidence="4 9" id="KW-0436">Ligase</keyword>
<comment type="pathway">
    <text evidence="2">Protein modification; protein lipoylation via exogenous pathway; protein N(6)-(lipoyl)lysine from lipoate: step 1/2.</text>
</comment>
<dbReference type="PROSITE" id="PS51733">
    <property type="entry name" value="BPL_LPL_CATALYTIC"/>
    <property type="match status" value="1"/>
</dbReference>
<dbReference type="SUPFAM" id="SSF82649">
    <property type="entry name" value="SufE/NifU"/>
    <property type="match status" value="1"/>
</dbReference>
<dbReference type="PANTHER" id="PTHR12561:SF3">
    <property type="entry name" value="LIPOYLTRANSFERASE 1, MITOCHONDRIAL"/>
    <property type="match status" value="1"/>
</dbReference>
<name>A0A1D7ZZ37_LIMFE</name>
<evidence type="ECO:0000256" key="4">
    <source>
        <dbReference type="ARBA" id="ARBA00022598"/>
    </source>
</evidence>
<sequence>MHLLLTIIGGKIYDNTFKFEGMDSMFLIDTSRNGQPVYNALVNQSLDAYLINDLHLEGHGLICYINDPAVIIGRYQNAYAEVNLNYMKEHQIQLVRRTSGGGAVYHDRGNVIFENIVVGDTSGFRDFQRVGAPIVDALHDLGIKDAEVRGRNDMAINGKKFSGMAMVKKGDAYAAGGTLMFDLNGEVASTVLTPDIGKLEAKGIKSVDARITNIKPYLPAQYQSWTSEDFKNYLLCHLFGVERLADIPTYHLTDQDWAAIDARLDNLYGTDEWNYGHNPGFSHYVSHHFPIGTVSFNFNIENRHISEIRLFGDFFTTGDPHLIEAALVGVEYNAEAIKAALSKVDIEQNLSAVSVDELTALLMRVL</sequence>
<dbReference type="Gene3D" id="3.30.930.10">
    <property type="entry name" value="Bira Bifunctional Protein, Domain 2"/>
    <property type="match status" value="1"/>
</dbReference>
<dbReference type="AlphaFoldDB" id="A0A1D7ZZ37"/>
<accession>A0A1D7ZZ37</accession>
<dbReference type="GO" id="GO:0005737">
    <property type="term" value="C:cytoplasm"/>
    <property type="evidence" value="ECO:0007669"/>
    <property type="project" value="TreeGrafter"/>
</dbReference>
<dbReference type="SUPFAM" id="SSF55681">
    <property type="entry name" value="Class II aaRS and biotin synthetases"/>
    <property type="match status" value="1"/>
</dbReference>
<protein>
    <recommendedName>
        <fullName evidence="3">lipoate--protein ligase</fullName>
        <ecNumber evidence="3">6.3.1.20</ecNumber>
    </recommendedName>
</protein>
<evidence type="ECO:0000256" key="1">
    <source>
        <dbReference type="ARBA" id="ARBA00005085"/>
    </source>
</evidence>
<dbReference type="Gene3D" id="3.30.390.50">
    <property type="entry name" value="CO dehydrogenase flavoprotein, C-terminal domain"/>
    <property type="match status" value="1"/>
</dbReference>
<keyword evidence="5" id="KW-0547">Nucleotide-binding</keyword>
<evidence type="ECO:0000313" key="9">
    <source>
        <dbReference type="EMBL" id="AOR75148.1"/>
    </source>
</evidence>
<dbReference type="InterPro" id="IPR019491">
    <property type="entry name" value="Lipoate_protein_ligase_C"/>
</dbReference>
<dbReference type="InterPro" id="IPR045864">
    <property type="entry name" value="aa-tRNA-synth_II/BPL/LPL"/>
</dbReference>
<dbReference type="CDD" id="cd16443">
    <property type="entry name" value="LplA"/>
    <property type="match status" value="1"/>
</dbReference>